<dbReference type="KEGG" id="pseb:EOK75_10500"/>
<keyword evidence="1" id="KW-0472">Membrane</keyword>
<feature type="transmembrane region" description="Helical" evidence="1">
    <location>
        <begin position="6"/>
        <end position="22"/>
    </location>
</feature>
<feature type="transmembrane region" description="Helical" evidence="1">
    <location>
        <begin position="395"/>
        <end position="414"/>
    </location>
</feature>
<accession>A0A4P8EG55</accession>
<feature type="transmembrane region" description="Helical" evidence="1">
    <location>
        <begin position="123"/>
        <end position="140"/>
    </location>
</feature>
<dbReference type="Proteomes" id="UP000298631">
    <property type="component" value="Chromosome"/>
</dbReference>
<dbReference type="RefSeq" id="WP_137193906.1">
    <property type="nucleotide sequence ID" value="NZ_CP039964.1"/>
</dbReference>
<feature type="transmembrane region" description="Helical" evidence="1">
    <location>
        <begin position="152"/>
        <end position="170"/>
    </location>
</feature>
<feature type="transmembrane region" description="Helical" evidence="1">
    <location>
        <begin position="241"/>
        <end position="268"/>
    </location>
</feature>
<dbReference type="EMBL" id="CP039964">
    <property type="protein sequence ID" value="QCO56121.1"/>
    <property type="molecule type" value="Genomic_DNA"/>
</dbReference>
<feature type="transmembrane region" description="Helical" evidence="1">
    <location>
        <begin position="55"/>
        <end position="73"/>
    </location>
</feature>
<keyword evidence="1" id="KW-1133">Transmembrane helix</keyword>
<protein>
    <recommendedName>
        <fullName evidence="4">O-antigen ligase domain-containing protein</fullName>
    </recommendedName>
</protein>
<evidence type="ECO:0000313" key="3">
    <source>
        <dbReference type="Proteomes" id="UP000298631"/>
    </source>
</evidence>
<keyword evidence="1" id="KW-0812">Transmembrane</keyword>
<feature type="transmembrane region" description="Helical" evidence="1">
    <location>
        <begin position="274"/>
        <end position="292"/>
    </location>
</feature>
<organism evidence="2 3">
    <name type="scientific">Pseudorhodobacter turbinis</name>
    <dbReference type="NCBI Taxonomy" id="2500533"/>
    <lineage>
        <taxon>Bacteria</taxon>
        <taxon>Pseudomonadati</taxon>
        <taxon>Pseudomonadota</taxon>
        <taxon>Alphaproteobacteria</taxon>
        <taxon>Rhodobacterales</taxon>
        <taxon>Paracoccaceae</taxon>
        <taxon>Pseudorhodobacter</taxon>
    </lineage>
</organism>
<keyword evidence="3" id="KW-1185">Reference proteome</keyword>
<feature type="transmembrane region" description="Helical" evidence="1">
    <location>
        <begin position="29"/>
        <end position="49"/>
    </location>
</feature>
<feature type="transmembrane region" description="Helical" evidence="1">
    <location>
        <begin position="365"/>
        <end position="388"/>
    </location>
</feature>
<sequence length="470" mass="52210">MPNGLAYLMLMLWPVLATVLFLRLPREKALIWSILAAYMLLPPLANFNLPAVPDMDKFTISNLCALALTLWVLREKVDFLPSSLVGRLLIIFYIISPIATSLTNPDSIPIEAGDVPALRLYDSASTISYQFIALIPFFLARTLLRTAEAMRTVVLALVFAGLIYSVPMLIEARLSPQINVWVYGFFQHDFSQSMRGGGFRPMVFMPHGLWVAFFALMATISALLVLRTGTAEDRPKQLMTFLYLFLVLVMCRSAGPLVFALGLIPVILILGRRWQVMLAGFLGLIVITYPLLRGAQLIPLDAILDYAYSISPDRHQSLNFRVVNEERLLARAMEKPIFGWGGYGRNLILDPITGLIQTIPDGQWIIVLGTYGWLGYIAEFGLLVMPLVFLGREGLLLRSAAFSPFACGIALIYAANLVDLLPNATLIPFTWLMAGALLGYAEDLAVQRRIDTRARWLAKLANGAGPRTMI</sequence>
<dbReference type="AlphaFoldDB" id="A0A4P8EG55"/>
<gene>
    <name evidence="2" type="ORF">EOK75_10500</name>
</gene>
<dbReference type="OrthoDB" id="7595044at2"/>
<proteinExistence type="predicted"/>
<feature type="transmembrane region" description="Helical" evidence="1">
    <location>
        <begin position="209"/>
        <end position="229"/>
    </location>
</feature>
<name>A0A4P8EG55_9RHOB</name>
<evidence type="ECO:0000256" key="1">
    <source>
        <dbReference type="SAM" id="Phobius"/>
    </source>
</evidence>
<feature type="transmembrane region" description="Helical" evidence="1">
    <location>
        <begin position="420"/>
        <end position="441"/>
    </location>
</feature>
<feature type="transmembrane region" description="Helical" evidence="1">
    <location>
        <begin position="337"/>
        <end position="359"/>
    </location>
</feature>
<evidence type="ECO:0008006" key="4">
    <source>
        <dbReference type="Google" id="ProtNLM"/>
    </source>
</evidence>
<reference evidence="2 3" key="1">
    <citation type="submission" date="2019-05" db="EMBL/GenBank/DDBJ databases">
        <title>Pseudorhodobacter turbinis sp. nov., isolated from the gut of the Korean turban shell.</title>
        <authorList>
            <person name="Jeong Y.-S."/>
            <person name="Kang W.-R."/>
            <person name="Bae J.-W."/>
        </authorList>
    </citation>
    <scope>NUCLEOTIDE SEQUENCE [LARGE SCALE GENOMIC DNA]</scope>
    <source>
        <strain evidence="2 3">S12M18</strain>
    </source>
</reference>
<feature type="transmembrane region" description="Helical" evidence="1">
    <location>
        <begin position="85"/>
        <end position="103"/>
    </location>
</feature>
<evidence type="ECO:0000313" key="2">
    <source>
        <dbReference type="EMBL" id="QCO56121.1"/>
    </source>
</evidence>